<evidence type="ECO:0000313" key="4">
    <source>
        <dbReference type="Proteomes" id="UP000091967"/>
    </source>
</evidence>
<comment type="similarity">
    <text evidence="1">Belongs to the short-chain dehydrogenases/reductases (SDR) family.</text>
</comment>
<comment type="caution">
    <text evidence="3">The sequence shown here is derived from an EMBL/GenBank/DDBJ whole genome shotgun (WGS) entry which is preliminary data.</text>
</comment>
<name>A0A1B8ANH1_FUSPO</name>
<dbReference type="AlphaFoldDB" id="A0A1B8ANH1"/>
<dbReference type="PANTHER" id="PTHR24321:SF8">
    <property type="entry name" value="ESTRADIOL 17-BETA-DEHYDROGENASE 8-RELATED"/>
    <property type="match status" value="1"/>
</dbReference>
<dbReference type="PANTHER" id="PTHR24321">
    <property type="entry name" value="DEHYDROGENASES, SHORT CHAIN"/>
    <property type="match status" value="1"/>
</dbReference>
<dbReference type="Pfam" id="PF13561">
    <property type="entry name" value="adh_short_C2"/>
    <property type="match status" value="1"/>
</dbReference>
<dbReference type="Gene3D" id="3.40.50.720">
    <property type="entry name" value="NAD(P)-binding Rossmann-like Domain"/>
    <property type="match status" value="2"/>
</dbReference>
<dbReference type="EMBL" id="LYXU01000003">
    <property type="protein sequence ID" value="OBS21894.1"/>
    <property type="molecule type" value="Genomic_DNA"/>
</dbReference>
<keyword evidence="2" id="KW-0560">Oxidoreductase</keyword>
<reference evidence="3 4" key="1">
    <citation type="submission" date="2016-06" db="EMBL/GenBank/DDBJ databases">
        <title>Living apart together: crosstalk between the core and supernumerary genomes in a fungal plant pathogen.</title>
        <authorList>
            <person name="Vanheule A."/>
            <person name="Audenaert K."/>
            <person name="Warris S."/>
            <person name="Van De Geest H."/>
            <person name="Schijlen E."/>
            <person name="Hofte M."/>
            <person name="De Saeger S."/>
            <person name="Haesaert G."/>
            <person name="Waalwijk C."/>
            <person name="Van Der Lee T."/>
        </authorList>
    </citation>
    <scope>NUCLEOTIDE SEQUENCE [LARGE SCALE GENOMIC DNA]</scope>
    <source>
        <strain evidence="3 4">2516</strain>
    </source>
</reference>
<evidence type="ECO:0000313" key="3">
    <source>
        <dbReference type="EMBL" id="OBS21894.1"/>
    </source>
</evidence>
<dbReference type="SUPFAM" id="SSF51735">
    <property type="entry name" value="NAD(P)-binding Rossmann-fold domains"/>
    <property type="match status" value="1"/>
</dbReference>
<organism evidence="3 4">
    <name type="scientific">Fusarium poae</name>
    <dbReference type="NCBI Taxonomy" id="36050"/>
    <lineage>
        <taxon>Eukaryota</taxon>
        <taxon>Fungi</taxon>
        <taxon>Dikarya</taxon>
        <taxon>Ascomycota</taxon>
        <taxon>Pezizomycotina</taxon>
        <taxon>Sordariomycetes</taxon>
        <taxon>Hypocreomycetidae</taxon>
        <taxon>Hypocreales</taxon>
        <taxon>Nectriaceae</taxon>
        <taxon>Fusarium</taxon>
    </lineage>
</organism>
<dbReference type="Proteomes" id="UP000091967">
    <property type="component" value="Unassembled WGS sequence"/>
</dbReference>
<keyword evidence="4" id="KW-1185">Reference proteome</keyword>
<dbReference type="PRINTS" id="PR00081">
    <property type="entry name" value="GDHRDH"/>
</dbReference>
<dbReference type="Pfam" id="PF00106">
    <property type="entry name" value="adh_short"/>
    <property type="match status" value="1"/>
</dbReference>
<dbReference type="GO" id="GO:0016491">
    <property type="term" value="F:oxidoreductase activity"/>
    <property type="evidence" value="ECO:0007669"/>
    <property type="project" value="UniProtKB-KW"/>
</dbReference>
<proteinExistence type="inferred from homology"/>
<gene>
    <name evidence="3" type="ORF">FPOA_08231</name>
</gene>
<evidence type="ECO:0000256" key="1">
    <source>
        <dbReference type="ARBA" id="ARBA00006484"/>
    </source>
</evidence>
<dbReference type="CDD" id="cd05233">
    <property type="entry name" value="SDR_c"/>
    <property type="match status" value="1"/>
</dbReference>
<dbReference type="InterPro" id="IPR036291">
    <property type="entry name" value="NAD(P)-bd_dom_sf"/>
</dbReference>
<protein>
    <submittedName>
        <fullName evidence="3">Uncharacterized protein</fullName>
    </submittedName>
</protein>
<dbReference type="STRING" id="36050.A0A1B8ANH1"/>
<sequence>MSRAPNTLFPGVALVTGASSGIGRQVAISFAAEGCLKLALLDKDGKGLGETDNVIKSVAKDAEVHLFESDNLNTDQILKNMSLVIDRFGRIDYAVNCAGIYGPTNPSHNVTTTEFDQVMDTNFRGLWLCSPRNSGLQSSKAAIISLTRSDAIDYAKHQIRVNCVCPGVIETPMTANVPENDPAVQTAAMRRKGTPQEVADAVLFLSSSKASFIQGTALSVDGGYTIS</sequence>
<dbReference type="OMA" id="EWGRIDY"/>
<evidence type="ECO:0000256" key="2">
    <source>
        <dbReference type="ARBA" id="ARBA00023002"/>
    </source>
</evidence>
<dbReference type="InterPro" id="IPR002347">
    <property type="entry name" value="SDR_fam"/>
</dbReference>
<accession>A0A1B8ANH1</accession>